<keyword evidence="2" id="KW-1185">Reference proteome</keyword>
<dbReference type="EMBL" id="ADVG01000002">
    <property type="protein sequence ID" value="EFH85963.1"/>
    <property type="molecule type" value="Genomic_DNA"/>
</dbReference>
<dbReference type="Proteomes" id="UP000004508">
    <property type="component" value="Unassembled WGS sequence"/>
</dbReference>
<accession>D6TRL1</accession>
<evidence type="ECO:0000313" key="2">
    <source>
        <dbReference type="Proteomes" id="UP000004508"/>
    </source>
</evidence>
<name>D6TRL1_KTERA</name>
<sequence>MSILSPETNTIVTTFATYKTSMLYLSGPLAIAGWTQL</sequence>
<evidence type="ECO:0000313" key="1">
    <source>
        <dbReference type="EMBL" id="EFH85963.1"/>
    </source>
</evidence>
<comment type="caution">
    <text evidence="1">The sequence shown here is derived from an EMBL/GenBank/DDBJ whole genome shotgun (WGS) entry which is preliminary data.</text>
</comment>
<organism evidence="1 2">
    <name type="scientific">Ktedonobacter racemifer DSM 44963</name>
    <dbReference type="NCBI Taxonomy" id="485913"/>
    <lineage>
        <taxon>Bacteria</taxon>
        <taxon>Bacillati</taxon>
        <taxon>Chloroflexota</taxon>
        <taxon>Ktedonobacteria</taxon>
        <taxon>Ktedonobacterales</taxon>
        <taxon>Ktedonobacteraceae</taxon>
        <taxon>Ktedonobacter</taxon>
    </lineage>
</organism>
<protein>
    <submittedName>
        <fullName evidence="1">Uncharacterized protein</fullName>
    </submittedName>
</protein>
<proteinExistence type="predicted"/>
<gene>
    <name evidence="1" type="ORF">Krac_7227</name>
</gene>
<dbReference type="InParanoid" id="D6TRL1"/>
<dbReference type="AlphaFoldDB" id="D6TRL1"/>
<reference evidence="1 2" key="1">
    <citation type="journal article" date="2011" name="Stand. Genomic Sci.">
        <title>Non-contiguous finished genome sequence and contextual data of the filamentous soil bacterium Ktedonobacter racemifer type strain (SOSP1-21).</title>
        <authorList>
            <person name="Chang Y.J."/>
            <person name="Land M."/>
            <person name="Hauser L."/>
            <person name="Chertkov O."/>
            <person name="Del Rio T.G."/>
            <person name="Nolan M."/>
            <person name="Copeland A."/>
            <person name="Tice H."/>
            <person name="Cheng J.F."/>
            <person name="Lucas S."/>
            <person name="Han C."/>
            <person name="Goodwin L."/>
            <person name="Pitluck S."/>
            <person name="Ivanova N."/>
            <person name="Ovchinikova G."/>
            <person name="Pati A."/>
            <person name="Chen A."/>
            <person name="Palaniappan K."/>
            <person name="Mavromatis K."/>
            <person name="Liolios K."/>
            <person name="Brettin T."/>
            <person name="Fiebig A."/>
            <person name="Rohde M."/>
            <person name="Abt B."/>
            <person name="Goker M."/>
            <person name="Detter J.C."/>
            <person name="Woyke T."/>
            <person name="Bristow J."/>
            <person name="Eisen J.A."/>
            <person name="Markowitz V."/>
            <person name="Hugenholtz P."/>
            <person name="Kyrpides N.C."/>
            <person name="Klenk H.P."/>
            <person name="Lapidus A."/>
        </authorList>
    </citation>
    <scope>NUCLEOTIDE SEQUENCE [LARGE SCALE GENOMIC DNA]</scope>
    <source>
        <strain evidence="2">DSM 44963</strain>
    </source>
</reference>